<feature type="binding site" evidence="7">
    <location>
        <position position="33"/>
    </location>
    <ligand>
        <name>substrate</name>
    </ligand>
</feature>
<keyword evidence="9" id="KW-1185">Reference proteome</keyword>
<feature type="binding site" evidence="7">
    <location>
        <position position="78"/>
    </location>
    <ligand>
        <name>substrate</name>
    </ligand>
</feature>
<dbReference type="GO" id="GO:0016301">
    <property type="term" value="F:kinase activity"/>
    <property type="evidence" value="ECO:0007669"/>
    <property type="project" value="UniProtKB-KW"/>
</dbReference>
<keyword evidence="7" id="KW-0460">Magnesium</keyword>
<evidence type="ECO:0000313" key="8">
    <source>
        <dbReference type="EMBL" id="MBS2969667.1"/>
    </source>
</evidence>
<evidence type="ECO:0000256" key="6">
    <source>
        <dbReference type="ARBA" id="ARBA00023141"/>
    </source>
</evidence>
<organism evidence="8 9">
    <name type="scientific">Metabacillus flavus</name>
    <dbReference type="NCBI Taxonomy" id="2823519"/>
    <lineage>
        <taxon>Bacteria</taxon>
        <taxon>Bacillati</taxon>
        <taxon>Bacillota</taxon>
        <taxon>Bacilli</taxon>
        <taxon>Bacillales</taxon>
        <taxon>Bacillaceae</taxon>
        <taxon>Metabacillus</taxon>
    </lineage>
</organism>
<keyword evidence="4 7" id="KW-0418">Kinase</keyword>
<reference evidence="8 9" key="1">
    <citation type="submission" date="2021-04" db="EMBL/GenBank/DDBJ databases">
        <title>Metabacillus sp. strain KIGAM252 whole genome sequence.</title>
        <authorList>
            <person name="Seo M.-J."/>
            <person name="Cho E.-S."/>
            <person name="Hwang C.Y."/>
            <person name="Yoon D.J."/>
        </authorList>
    </citation>
    <scope>NUCLEOTIDE SEQUENCE [LARGE SCALE GENOMIC DNA]</scope>
    <source>
        <strain evidence="8 9">KIGAM252</strain>
    </source>
</reference>
<protein>
    <recommendedName>
        <fullName evidence="7">Shikimate kinase</fullName>
        <shortName evidence="7">SK</shortName>
        <ecNumber evidence="7">2.7.1.71</ecNumber>
    </recommendedName>
</protein>
<comment type="subunit">
    <text evidence="7">Monomer.</text>
</comment>
<evidence type="ECO:0000256" key="3">
    <source>
        <dbReference type="ARBA" id="ARBA00022741"/>
    </source>
</evidence>
<dbReference type="InterPro" id="IPR027417">
    <property type="entry name" value="P-loop_NTPase"/>
</dbReference>
<accession>A0ABS5LG45</accession>
<evidence type="ECO:0000256" key="2">
    <source>
        <dbReference type="ARBA" id="ARBA00022679"/>
    </source>
</evidence>
<proteinExistence type="inferred from homology"/>
<dbReference type="Pfam" id="PF01202">
    <property type="entry name" value="SKI"/>
    <property type="match status" value="1"/>
</dbReference>
<comment type="similarity">
    <text evidence="7">Belongs to the shikimate kinase family.</text>
</comment>
<dbReference type="Gene3D" id="3.40.50.300">
    <property type="entry name" value="P-loop containing nucleotide triphosphate hydrolases"/>
    <property type="match status" value="1"/>
</dbReference>
<dbReference type="RefSeq" id="WP_211559219.1">
    <property type="nucleotide sequence ID" value="NZ_JAGVRK010000001.1"/>
</dbReference>
<comment type="cofactor">
    <cofactor evidence="7">
        <name>Mg(2+)</name>
        <dbReference type="ChEBI" id="CHEBI:18420"/>
    </cofactor>
    <text evidence="7">Binds 1 Mg(2+) ion per subunit.</text>
</comment>
<dbReference type="SUPFAM" id="SSF52540">
    <property type="entry name" value="P-loop containing nucleoside triphosphate hydrolases"/>
    <property type="match status" value="1"/>
</dbReference>
<evidence type="ECO:0000256" key="4">
    <source>
        <dbReference type="ARBA" id="ARBA00022777"/>
    </source>
</evidence>
<feature type="binding site" evidence="7">
    <location>
        <begin position="11"/>
        <end position="16"/>
    </location>
    <ligand>
        <name>ATP</name>
        <dbReference type="ChEBI" id="CHEBI:30616"/>
    </ligand>
</feature>
<keyword evidence="1 7" id="KW-0028">Amino-acid biosynthesis</keyword>
<name>A0ABS5LG45_9BACI</name>
<comment type="function">
    <text evidence="7">Catalyzes the specific phosphorylation of the 3-hydroxyl group of shikimic acid using ATP as a cosubstrate.</text>
</comment>
<keyword evidence="7" id="KW-0479">Metal-binding</keyword>
<sequence length="163" mass="18423">MGLVILTGFMGAGKTTAGIELGKKLNLPVYDTDQLLEEKHRMKVKEMFAEYGEEKFRNFETEMLQSLSDSPAIVTTGGGAVIKEENRHVLKTKGQIFFLHCDFDVLYERLKEDTARPLLKEKSKEQIEKLYESRLACYLDGSVTINTTGKTPEDIADDIISRL</sequence>
<feature type="binding site" evidence="7">
    <location>
        <position position="15"/>
    </location>
    <ligand>
        <name>Mg(2+)</name>
        <dbReference type="ChEBI" id="CHEBI:18420"/>
    </ligand>
</feature>
<dbReference type="PANTHER" id="PTHR21087">
    <property type="entry name" value="SHIKIMATE KINASE"/>
    <property type="match status" value="1"/>
</dbReference>
<feature type="binding site" evidence="7">
    <location>
        <position position="134"/>
    </location>
    <ligand>
        <name>substrate</name>
    </ligand>
</feature>
<dbReference type="EMBL" id="JAGVRK010000001">
    <property type="protein sequence ID" value="MBS2969667.1"/>
    <property type="molecule type" value="Genomic_DNA"/>
</dbReference>
<comment type="pathway">
    <text evidence="7">Metabolic intermediate biosynthesis; chorismate biosynthesis; chorismate from D-erythrose 4-phosphate and phosphoenolpyruvate: step 5/7.</text>
</comment>
<gene>
    <name evidence="7" type="primary">aroK</name>
    <name evidence="8" type="ORF">J9317_12920</name>
</gene>
<dbReference type="PRINTS" id="PR01100">
    <property type="entry name" value="SHIKIMTKNASE"/>
</dbReference>
<comment type="caution">
    <text evidence="8">The sequence shown here is derived from an EMBL/GenBank/DDBJ whole genome shotgun (WGS) entry which is preliminary data.</text>
</comment>
<comment type="catalytic activity">
    <reaction evidence="7">
        <text>shikimate + ATP = 3-phosphoshikimate + ADP + H(+)</text>
        <dbReference type="Rhea" id="RHEA:13121"/>
        <dbReference type="ChEBI" id="CHEBI:15378"/>
        <dbReference type="ChEBI" id="CHEBI:30616"/>
        <dbReference type="ChEBI" id="CHEBI:36208"/>
        <dbReference type="ChEBI" id="CHEBI:145989"/>
        <dbReference type="ChEBI" id="CHEBI:456216"/>
        <dbReference type="EC" id="2.7.1.71"/>
    </reaction>
</comment>
<comment type="caution">
    <text evidence="7">Lacks conserved residue(s) required for the propagation of feature annotation.</text>
</comment>
<dbReference type="InterPro" id="IPR031322">
    <property type="entry name" value="Shikimate/glucono_kinase"/>
</dbReference>
<keyword evidence="3 7" id="KW-0547">Nucleotide-binding</keyword>
<keyword evidence="6 7" id="KW-0057">Aromatic amino acid biosynthesis</keyword>
<evidence type="ECO:0000256" key="5">
    <source>
        <dbReference type="ARBA" id="ARBA00022840"/>
    </source>
</evidence>
<dbReference type="PANTHER" id="PTHR21087:SF16">
    <property type="entry name" value="SHIKIMATE KINASE 1, CHLOROPLASTIC"/>
    <property type="match status" value="1"/>
</dbReference>
<dbReference type="Proteomes" id="UP000682403">
    <property type="component" value="Unassembled WGS sequence"/>
</dbReference>
<evidence type="ECO:0000256" key="1">
    <source>
        <dbReference type="ARBA" id="ARBA00022605"/>
    </source>
</evidence>
<keyword evidence="2 7" id="KW-0808">Transferase</keyword>
<evidence type="ECO:0000256" key="7">
    <source>
        <dbReference type="HAMAP-Rule" id="MF_00109"/>
    </source>
</evidence>
<keyword evidence="5 7" id="KW-0067">ATP-binding</keyword>
<dbReference type="CDD" id="cd00464">
    <property type="entry name" value="SK"/>
    <property type="match status" value="1"/>
</dbReference>
<comment type="subcellular location">
    <subcellularLocation>
        <location evidence="7">Cytoplasm</location>
    </subcellularLocation>
</comment>
<evidence type="ECO:0000313" key="9">
    <source>
        <dbReference type="Proteomes" id="UP000682403"/>
    </source>
</evidence>
<feature type="binding site" evidence="7">
    <location>
        <position position="116"/>
    </location>
    <ligand>
        <name>ATP</name>
        <dbReference type="ChEBI" id="CHEBI:30616"/>
    </ligand>
</feature>
<feature type="binding site" evidence="7">
    <location>
        <position position="57"/>
    </location>
    <ligand>
        <name>substrate</name>
    </ligand>
</feature>
<keyword evidence="7" id="KW-0963">Cytoplasm</keyword>
<dbReference type="EC" id="2.7.1.71" evidence="7"/>
<dbReference type="HAMAP" id="MF_00109">
    <property type="entry name" value="Shikimate_kinase"/>
    <property type="match status" value="1"/>
</dbReference>
<dbReference type="InterPro" id="IPR000623">
    <property type="entry name" value="Shikimate_kinase/TSH1"/>
</dbReference>